<comment type="caution">
    <text evidence="1">The sequence shown here is derived from an EMBL/GenBank/DDBJ whole genome shotgun (WGS) entry which is preliminary data.</text>
</comment>
<dbReference type="EMBL" id="JADQDF010000001">
    <property type="protein sequence ID" value="MBW0131665.1"/>
    <property type="molecule type" value="Genomic_DNA"/>
</dbReference>
<gene>
    <name evidence="1" type="ORF">I4I82_28905</name>
</gene>
<evidence type="ECO:0000313" key="2">
    <source>
        <dbReference type="Proteomes" id="UP000694300"/>
    </source>
</evidence>
<reference evidence="1 2" key="1">
    <citation type="submission" date="2020-11" db="EMBL/GenBank/DDBJ databases">
        <title>Pseudonocardia abyssalis sp. nov. and Pseudonocardia oceani sp. nov., description and phylogenomic analysis of two novel actinomycetes isolated from the deep Southern Ocean.</title>
        <authorList>
            <person name="Parra J."/>
        </authorList>
    </citation>
    <scope>NUCLEOTIDE SEQUENCE [LARGE SCALE GENOMIC DNA]</scope>
    <source>
        <strain evidence="2">KRD185</strain>
    </source>
</reference>
<dbReference type="Proteomes" id="UP000694300">
    <property type="component" value="Unassembled WGS sequence"/>
</dbReference>
<sequence length="210" mass="22302">MLTRTLTTAALALGFVVSLIGAVATPSALPACVGVGVAAGMTAPILSDAARATPLPRARRRRTGWRTGAVTTGFLLALTGSVTLFGPAAGTGLAPVLAVGWWLRCRDGAEWPDRTTARERPAAAPDAVDPAFCAMVGDATTTELRQAWQRAWFAIADLPLGPLRHRVADLRAEILDELERRHPDHVRLWLETGGRANGDPLRFLGAEQDP</sequence>
<name>A0ABS6UHE6_9PSEU</name>
<keyword evidence="2" id="KW-1185">Reference proteome</keyword>
<organism evidence="1 2">
    <name type="scientific">Pseudonocardia oceani</name>
    <dbReference type="NCBI Taxonomy" id="2792013"/>
    <lineage>
        <taxon>Bacteria</taxon>
        <taxon>Bacillati</taxon>
        <taxon>Actinomycetota</taxon>
        <taxon>Actinomycetes</taxon>
        <taxon>Pseudonocardiales</taxon>
        <taxon>Pseudonocardiaceae</taxon>
        <taxon>Pseudonocardia</taxon>
    </lineage>
</organism>
<accession>A0ABS6UHE6</accession>
<evidence type="ECO:0000313" key="1">
    <source>
        <dbReference type="EMBL" id="MBW0131665.1"/>
    </source>
</evidence>
<proteinExistence type="predicted"/>
<protein>
    <submittedName>
        <fullName evidence="1">Uncharacterized protein</fullName>
    </submittedName>
</protein>
<dbReference type="RefSeq" id="WP_218590860.1">
    <property type="nucleotide sequence ID" value="NZ_JADQDE010000251.1"/>
</dbReference>